<dbReference type="STRING" id="65357.A0A024FWK5"/>
<reference evidence="1 2" key="1">
    <citation type="submission" date="2012-05" db="EMBL/GenBank/DDBJ databases">
        <title>Recombination and specialization in a pathogen metapopulation.</title>
        <authorList>
            <person name="Gardiner A."/>
            <person name="Kemen E."/>
            <person name="Schultz-Larsen T."/>
            <person name="MacLean D."/>
            <person name="Van Oosterhout C."/>
            <person name="Jones J.D.G."/>
        </authorList>
    </citation>
    <scope>NUCLEOTIDE SEQUENCE [LARGE SCALE GENOMIC DNA]</scope>
    <source>
        <strain evidence="1 2">Ac Nc2</strain>
    </source>
</reference>
<organism evidence="1 2">
    <name type="scientific">Albugo candida</name>
    <dbReference type="NCBI Taxonomy" id="65357"/>
    <lineage>
        <taxon>Eukaryota</taxon>
        <taxon>Sar</taxon>
        <taxon>Stramenopiles</taxon>
        <taxon>Oomycota</taxon>
        <taxon>Peronosporomycetes</taxon>
        <taxon>Albuginales</taxon>
        <taxon>Albuginaceae</taxon>
        <taxon>Albugo</taxon>
    </lineage>
</organism>
<sequence>MIYRPLDMPKDQKWPITFDLLTIEMRIMFLTEVDYTGYDYGYFFLKKSVCNWTENTPPLTDYPSCQFRKSGIVSKKLYGKIDQVVSSELHFGTMDSDGNIGRNSYSLNATYVRTCSGAVSTLFPQLTSHQCECVNGLLNGARNSLE</sequence>
<proteinExistence type="predicted"/>
<name>A0A024FWK5_9STRA</name>
<dbReference type="Proteomes" id="UP000053237">
    <property type="component" value="Unassembled WGS sequence"/>
</dbReference>
<keyword evidence="2" id="KW-1185">Reference proteome</keyword>
<accession>A0A024FWK5</accession>
<gene>
    <name evidence="1" type="ORF">BN9_131050</name>
</gene>
<dbReference type="InParanoid" id="A0A024FWK5"/>
<dbReference type="AlphaFoldDB" id="A0A024FWK5"/>
<dbReference type="EMBL" id="CAIX01001206">
    <property type="protein sequence ID" value="CCI11548.1"/>
    <property type="molecule type" value="Genomic_DNA"/>
</dbReference>
<dbReference type="OrthoDB" id="7984201at2759"/>
<comment type="caution">
    <text evidence="1">The sequence shown here is derived from an EMBL/GenBank/DDBJ whole genome shotgun (WGS) entry which is preliminary data.</text>
</comment>
<protein>
    <submittedName>
        <fullName evidence="1">Uncharacterized protein</fullName>
    </submittedName>
</protein>
<evidence type="ECO:0000313" key="2">
    <source>
        <dbReference type="Proteomes" id="UP000053237"/>
    </source>
</evidence>
<evidence type="ECO:0000313" key="1">
    <source>
        <dbReference type="EMBL" id="CCI11548.1"/>
    </source>
</evidence>